<reference evidence="1 2" key="1">
    <citation type="submission" date="2024-02" db="EMBL/GenBank/DDBJ databases">
        <authorList>
            <person name="Daric V."/>
            <person name="Darras S."/>
        </authorList>
    </citation>
    <scope>NUCLEOTIDE SEQUENCE [LARGE SCALE GENOMIC DNA]</scope>
</reference>
<accession>A0ABP0G9Z9</accession>
<name>A0ABP0G9Z9_CLALP</name>
<keyword evidence="2" id="KW-1185">Reference proteome</keyword>
<comment type="caution">
    <text evidence="1">The sequence shown here is derived from an EMBL/GenBank/DDBJ whole genome shotgun (WGS) entry which is preliminary data.</text>
</comment>
<gene>
    <name evidence="1" type="ORF">CVLEPA_LOCUS18961</name>
</gene>
<proteinExistence type="predicted"/>
<sequence length="226" mass="25743">MIRMFQAETKSDAEYLELPSKGRDVGTHSRSLPQKRSENFIVLNPHTALKMNPTDMPLMHQQSRSIQPRREFDTDFSDHVSSYISADKCERRSAISKASTRFSFQHSAVSHFVNCCIFPTGRPIFIQPRRELYTELSGHLFLYLSTDKGNKRWLECIPECVPPSSEDWNAVSDSTAATVCCFLHVFNNKTEFGSAQTVDALTVHFLGEIWKNFEKSIEDNVVGVDT</sequence>
<protein>
    <submittedName>
        <fullName evidence="1">Uncharacterized protein</fullName>
    </submittedName>
</protein>
<organism evidence="1 2">
    <name type="scientific">Clavelina lepadiformis</name>
    <name type="common">Light-bulb sea squirt</name>
    <name type="synonym">Ascidia lepadiformis</name>
    <dbReference type="NCBI Taxonomy" id="159417"/>
    <lineage>
        <taxon>Eukaryota</taxon>
        <taxon>Metazoa</taxon>
        <taxon>Chordata</taxon>
        <taxon>Tunicata</taxon>
        <taxon>Ascidiacea</taxon>
        <taxon>Aplousobranchia</taxon>
        <taxon>Clavelinidae</taxon>
        <taxon>Clavelina</taxon>
    </lineage>
</organism>
<evidence type="ECO:0000313" key="1">
    <source>
        <dbReference type="EMBL" id="CAK8686925.1"/>
    </source>
</evidence>
<dbReference type="EMBL" id="CAWYQH010000103">
    <property type="protein sequence ID" value="CAK8686925.1"/>
    <property type="molecule type" value="Genomic_DNA"/>
</dbReference>
<evidence type="ECO:0000313" key="2">
    <source>
        <dbReference type="Proteomes" id="UP001642483"/>
    </source>
</evidence>
<dbReference type="Proteomes" id="UP001642483">
    <property type="component" value="Unassembled WGS sequence"/>
</dbReference>